<dbReference type="PROSITE" id="PS50294">
    <property type="entry name" value="WD_REPEATS_REGION"/>
    <property type="match status" value="2"/>
</dbReference>
<dbReference type="Pfam" id="PF00400">
    <property type="entry name" value="WD40"/>
    <property type="match status" value="3"/>
</dbReference>
<dbReference type="InterPro" id="IPR001680">
    <property type="entry name" value="WD40_rpt"/>
</dbReference>
<sequence>MIQNVNQYDFEICQIHREKIVYIDKEQSDLSKRALCNLCVAEQEKNRNLKMIDNIKSQLQNFIVQLTQNRDTKTYQNITVLKDLHNFLHQQQGKFCHQIEKCQQNIINQISLLQEANLQYKKKINQITVHDLNRPDKIKSQLKKEIIDCKGVQDYLIKQINAFEVFQLKQLFEEKIQKIDFGDQNLELEQLCYLEQVNNENEQQQKVNWKCDQHLEDIMFIDLGYQQTIPNRLACRKCVPKYNIQFTNVEDLQILWQKYEQDTKKQVQIYLNFQQKINNQIMKIIKELKIEINTQIDGLIQLHQKSLQFNIYDSLYKPFTLLQKDWQTISKDEIIIIADQISQKNRDQIIKLNVRNEFKHKEQFQKNTIVTILQKILNLINVSLSEIQNTNPKENILDLQNKNIYQIRRPKNNSFLGPATTRNEKVLTENSPTIKREFNFESNRDSFELEFINQDSPLKKTISKMKSSFRQNWVKRSQKSLQYQIINQIDENLSTLSVAINSQSSILVLGQYRGEIKVFSFNDGTLKLIQVLQEHTFNVKCLYFMKQSSSFLSGSNDKSIIIWEEDLDNKWYSTQKLIGHQGQVQCLIMNHQENLIISGSQDKTIRFWVKESVWQCQQILSAHQNSVRSISLNKAEDQLISCAEQELKILIIQLQYDYKTWAIVNEINVDYMGSGLLFINETMFAYQPSGIDQLYLFKQHRSYKTQYVFKQQIKIQSEVECTSLFPLMYINSQSIIMTKNGRYINIIRKDKYDEYIAEQTFENVSNCCGLQGTLTSDGEFLIIWDGQFNKITVRKLQEF</sequence>
<dbReference type="OrthoDB" id="338631at2759"/>
<feature type="repeat" description="WD" evidence="1">
    <location>
        <begin position="532"/>
        <end position="564"/>
    </location>
</feature>
<name>A0A8S1VXK6_9CILI</name>
<reference evidence="2" key="1">
    <citation type="submission" date="2021-01" db="EMBL/GenBank/DDBJ databases">
        <authorList>
            <consortium name="Genoscope - CEA"/>
            <person name="William W."/>
        </authorList>
    </citation>
    <scope>NUCLEOTIDE SEQUENCE</scope>
</reference>
<evidence type="ECO:0000313" key="2">
    <source>
        <dbReference type="EMBL" id="CAD8182678.1"/>
    </source>
</evidence>
<feature type="repeat" description="WD" evidence="1">
    <location>
        <begin position="577"/>
        <end position="608"/>
    </location>
</feature>
<dbReference type="SMART" id="SM00320">
    <property type="entry name" value="WD40"/>
    <property type="match status" value="3"/>
</dbReference>
<dbReference type="GO" id="GO:0097361">
    <property type="term" value="C:cytosolic [4Fe-4S] assembly targeting complex"/>
    <property type="evidence" value="ECO:0007669"/>
    <property type="project" value="TreeGrafter"/>
</dbReference>
<evidence type="ECO:0000313" key="3">
    <source>
        <dbReference type="Proteomes" id="UP000689195"/>
    </source>
</evidence>
<accession>A0A8S1VXK6</accession>
<dbReference type="GO" id="GO:0016226">
    <property type="term" value="P:iron-sulfur cluster assembly"/>
    <property type="evidence" value="ECO:0007669"/>
    <property type="project" value="TreeGrafter"/>
</dbReference>
<proteinExistence type="predicted"/>
<dbReference type="PANTHER" id="PTHR19920">
    <property type="entry name" value="WD40 PROTEIN CIAO1"/>
    <property type="match status" value="1"/>
</dbReference>
<comment type="caution">
    <text evidence="2">The sequence shown here is derived from an EMBL/GenBank/DDBJ whole genome shotgun (WGS) entry which is preliminary data.</text>
</comment>
<keyword evidence="1" id="KW-0853">WD repeat</keyword>
<keyword evidence="3" id="KW-1185">Reference proteome</keyword>
<protein>
    <submittedName>
        <fullName evidence="2">Uncharacterized protein</fullName>
    </submittedName>
</protein>
<evidence type="ECO:0000256" key="1">
    <source>
        <dbReference type="PROSITE-ProRule" id="PRU00221"/>
    </source>
</evidence>
<dbReference type="PROSITE" id="PS50082">
    <property type="entry name" value="WD_REPEATS_2"/>
    <property type="match status" value="2"/>
</dbReference>
<dbReference type="AlphaFoldDB" id="A0A8S1VXK6"/>
<gene>
    <name evidence="2" type="ORF">PPENT_87.1.T0790070</name>
</gene>
<dbReference type="Proteomes" id="UP000689195">
    <property type="component" value="Unassembled WGS sequence"/>
</dbReference>
<dbReference type="EMBL" id="CAJJDO010000079">
    <property type="protein sequence ID" value="CAD8182678.1"/>
    <property type="molecule type" value="Genomic_DNA"/>
</dbReference>
<organism evidence="2 3">
    <name type="scientific">Paramecium pentaurelia</name>
    <dbReference type="NCBI Taxonomy" id="43138"/>
    <lineage>
        <taxon>Eukaryota</taxon>
        <taxon>Sar</taxon>
        <taxon>Alveolata</taxon>
        <taxon>Ciliophora</taxon>
        <taxon>Intramacronucleata</taxon>
        <taxon>Oligohymenophorea</taxon>
        <taxon>Peniculida</taxon>
        <taxon>Parameciidae</taxon>
        <taxon>Paramecium</taxon>
    </lineage>
</organism>
<dbReference type="PANTHER" id="PTHR19920:SF0">
    <property type="entry name" value="CYTOSOLIC IRON-SULFUR PROTEIN ASSEMBLY PROTEIN CIAO1-RELATED"/>
    <property type="match status" value="1"/>
</dbReference>